<dbReference type="AlphaFoldDB" id="A0A9Q4B1R4"/>
<dbReference type="SUPFAM" id="SSF56601">
    <property type="entry name" value="beta-lactamase/transpeptidase-like"/>
    <property type="match status" value="1"/>
</dbReference>
<keyword evidence="5" id="KW-0573">Peptidoglycan synthesis</keyword>
<dbReference type="EMBL" id="JABXYM010000001">
    <property type="protein sequence ID" value="MCR6096430.1"/>
    <property type="molecule type" value="Genomic_DNA"/>
</dbReference>
<dbReference type="InterPro" id="IPR001967">
    <property type="entry name" value="Peptidase_S11_N"/>
</dbReference>
<dbReference type="PANTHER" id="PTHR21581">
    <property type="entry name" value="D-ALANYL-D-ALANINE CARBOXYPEPTIDASE"/>
    <property type="match status" value="1"/>
</dbReference>
<dbReference type="Pfam" id="PF00768">
    <property type="entry name" value="Peptidase_S11"/>
    <property type="match status" value="1"/>
</dbReference>
<proteinExistence type="inferred from homology"/>
<feature type="active site" evidence="7">
    <location>
        <position position="121"/>
    </location>
</feature>
<dbReference type="GO" id="GO:0071555">
    <property type="term" value="P:cell wall organization"/>
    <property type="evidence" value="ECO:0007669"/>
    <property type="project" value="UniProtKB-KW"/>
</dbReference>
<reference evidence="11" key="1">
    <citation type="submission" date="2020-06" db="EMBL/GenBank/DDBJ databases">
        <title>Insight into the genomes of haloalkaliphilic bacilli from Kenyan soda lakes.</title>
        <authorList>
            <person name="Mwirichia R."/>
            <person name="Villamizar G.C."/>
            <person name="Poehlein A."/>
            <person name="Mugweru J."/>
            <person name="Kipnyargis A."/>
            <person name="Kiplimo D."/>
            <person name="Orwa P."/>
            <person name="Daniel R."/>
        </authorList>
    </citation>
    <scope>NUCLEOTIDE SEQUENCE</scope>
    <source>
        <strain evidence="11">B1096_S55</strain>
    </source>
</reference>
<dbReference type="RefSeq" id="WP_257821042.1">
    <property type="nucleotide sequence ID" value="NZ_JABXYM010000001.1"/>
</dbReference>
<dbReference type="GO" id="GO:0009002">
    <property type="term" value="F:serine-type D-Ala-D-Ala carboxypeptidase activity"/>
    <property type="evidence" value="ECO:0007669"/>
    <property type="project" value="InterPro"/>
</dbReference>
<dbReference type="GO" id="GO:0009252">
    <property type="term" value="P:peptidoglycan biosynthetic process"/>
    <property type="evidence" value="ECO:0007669"/>
    <property type="project" value="UniProtKB-KW"/>
</dbReference>
<accession>A0A9Q4B1R4</accession>
<feature type="binding site" evidence="8">
    <location>
        <position position="227"/>
    </location>
    <ligand>
        <name>substrate</name>
    </ligand>
</feature>
<keyword evidence="2" id="KW-0732">Signal</keyword>
<keyword evidence="3" id="KW-0378">Hydrolase</keyword>
<keyword evidence="4" id="KW-0133">Cell shape</keyword>
<feature type="domain" description="Peptidase S11 D-alanyl-D-alanine carboxypeptidase A N-terminal" evidence="10">
    <location>
        <begin position="36"/>
        <end position="257"/>
    </location>
</feature>
<evidence type="ECO:0000313" key="11">
    <source>
        <dbReference type="EMBL" id="MCR6096430.1"/>
    </source>
</evidence>
<dbReference type="GO" id="GO:0006508">
    <property type="term" value="P:proteolysis"/>
    <property type="evidence" value="ECO:0007669"/>
    <property type="project" value="InterPro"/>
</dbReference>
<evidence type="ECO:0000256" key="2">
    <source>
        <dbReference type="ARBA" id="ARBA00022729"/>
    </source>
</evidence>
<evidence type="ECO:0000256" key="4">
    <source>
        <dbReference type="ARBA" id="ARBA00022960"/>
    </source>
</evidence>
<protein>
    <submittedName>
        <fullName evidence="11">D-alanyl-D-alanine carboxypeptidase</fullName>
    </submittedName>
</protein>
<keyword evidence="6" id="KW-0961">Cell wall biogenesis/degradation</keyword>
<sequence length="374" mass="41402">MKGVSRLLITITVIISFLFLPSHFTSASSLSSFSTSLDSEAYVVVDANSGEKLIGKNADMVMYPASITKIVTAIMAIETLDLDETVTISEEAVNADGTRVYLLENEEVTVQQLLYGLMVSSGNDAAIALAEHMAGSVEAFSKDMNEFAKKHVGTSSTHFTNPHGLFNDEHVTTASDMAKISAYAMKNTSFRDLVATESYEWIGEGWETTLYNHHPLLRQLETVIGIKNGYVEKSGFTLVTAAEKDDTEVIVVTLNSATSDLGRRDTERLLDYSFKHYETQWVSFEDSLITPGFIYPEKVGVTTFKNEPISYDVSNNGFLRIYGSGNRLLGLNSLDPIEIESKEMLEKETLPSERGKLATFLSFDWVFVTGFLFV</sequence>
<dbReference type="Gene3D" id="3.40.710.10">
    <property type="entry name" value="DD-peptidase/beta-lactamase superfamily"/>
    <property type="match status" value="1"/>
</dbReference>
<organism evidence="11 12">
    <name type="scientific">Salipaludibacillus agaradhaerens</name>
    <name type="common">Bacillus agaradhaerens</name>
    <dbReference type="NCBI Taxonomy" id="76935"/>
    <lineage>
        <taxon>Bacteria</taxon>
        <taxon>Bacillati</taxon>
        <taxon>Bacillota</taxon>
        <taxon>Bacilli</taxon>
        <taxon>Bacillales</taxon>
        <taxon>Bacillaceae</taxon>
    </lineage>
</organism>
<dbReference type="PRINTS" id="PR00725">
    <property type="entry name" value="DADACBPTASE1"/>
</dbReference>
<evidence type="ECO:0000256" key="9">
    <source>
        <dbReference type="RuleBase" id="RU004016"/>
    </source>
</evidence>
<evidence type="ECO:0000256" key="7">
    <source>
        <dbReference type="PIRSR" id="PIRSR618044-1"/>
    </source>
</evidence>
<name>A0A9Q4B1R4_SALAG</name>
<evidence type="ECO:0000256" key="6">
    <source>
        <dbReference type="ARBA" id="ARBA00023316"/>
    </source>
</evidence>
<feature type="active site" description="Acyl-ester intermediate" evidence="7">
    <location>
        <position position="66"/>
    </location>
</feature>
<dbReference type="PANTHER" id="PTHR21581:SF33">
    <property type="entry name" value="D-ALANYL-D-ALANINE CARBOXYPEPTIDASE DACB"/>
    <property type="match status" value="1"/>
</dbReference>
<evidence type="ECO:0000256" key="3">
    <source>
        <dbReference type="ARBA" id="ARBA00022801"/>
    </source>
</evidence>
<gene>
    <name evidence="11" type="ORF">HXA33_07680</name>
</gene>
<evidence type="ECO:0000313" key="12">
    <source>
        <dbReference type="Proteomes" id="UP001057753"/>
    </source>
</evidence>
<comment type="caution">
    <text evidence="11">The sequence shown here is derived from an EMBL/GenBank/DDBJ whole genome shotgun (WGS) entry which is preliminary data.</text>
</comment>
<dbReference type="InterPro" id="IPR012338">
    <property type="entry name" value="Beta-lactam/transpept-like"/>
</dbReference>
<evidence type="ECO:0000259" key="10">
    <source>
        <dbReference type="Pfam" id="PF00768"/>
    </source>
</evidence>
<keyword evidence="11" id="KW-0645">Protease</keyword>
<dbReference type="InterPro" id="IPR018044">
    <property type="entry name" value="Peptidase_S11"/>
</dbReference>
<evidence type="ECO:0000256" key="8">
    <source>
        <dbReference type="PIRSR" id="PIRSR618044-2"/>
    </source>
</evidence>
<comment type="similarity">
    <text evidence="1 9">Belongs to the peptidase S11 family.</text>
</comment>
<evidence type="ECO:0000256" key="1">
    <source>
        <dbReference type="ARBA" id="ARBA00007164"/>
    </source>
</evidence>
<keyword evidence="11" id="KW-0121">Carboxypeptidase</keyword>
<evidence type="ECO:0000256" key="5">
    <source>
        <dbReference type="ARBA" id="ARBA00022984"/>
    </source>
</evidence>
<keyword evidence="12" id="KW-1185">Reference proteome</keyword>
<dbReference type="Proteomes" id="UP001057753">
    <property type="component" value="Unassembled WGS sequence"/>
</dbReference>
<feature type="active site" description="Proton acceptor" evidence="7">
    <location>
        <position position="69"/>
    </location>
</feature>
<dbReference type="GO" id="GO:0008360">
    <property type="term" value="P:regulation of cell shape"/>
    <property type="evidence" value="ECO:0007669"/>
    <property type="project" value="UniProtKB-KW"/>
</dbReference>